<keyword evidence="3" id="KW-1185">Reference proteome</keyword>
<evidence type="ECO:0000256" key="1">
    <source>
        <dbReference type="SAM" id="MobiDB-lite"/>
    </source>
</evidence>
<dbReference type="RefSeq" id="WP_038462889.1">
    <property type="nucleotide sequence ID" value="NZ_CP008941.1"/>
</dbReference>
<evidence type="ECO:0000313" key="2">
    <source>
        <dbReference type="EMBL" id="AIK95627.1"/>
    </source>
</evidence>
<dbReference type="AlphaFoldDB" id="A0A077AR14"/>
<dbReference type="EMBL" id="CP008941">
    <property type="protein sequence ID" value="AIK95627.1"/>
    <property type="molecule type" value="Genomic_DNA"/>
</dbReference>
<dbReference type="STRING" id="91604.ID47_00990"/>
<proteinExistence type="predicted"/>
<dbReference type="HOGENOM" id="CLU_016041_0_0_5"/>
<accession>A0A077AR14</accession>
<dbReference type="Proteomes" id="UP000028926">
    <property type="component" value="Chromosome"/>
</dbReference>
<dbReference type="eggNOG" id="ENOG502Z976">
    <property type="taxonomic scope" value="Bacteria"/>
</dbReference>
<dbReference type="KEGG" id="paca:ID47_00990"/>
<sequence>MKTVIHESTLQLLPLGDIEFFDNIIPPLLDDDYTITVNQNLSGKDSEGILLNQNFSTTQAFSVQGARFNLNTSSDIQYLYPASGGQGQFGHKLPQIVLTKRSLPWERLLKGNPEGTPWIALLLFDEDQVEIPETTNPSSAGNNPTKVATLKLGQIRNINENGILGPLISQLNYGQTDDMPCQAIDVTTDTFINLVPRQDELPYLAHGRQVNVGDKEILNMTHSGWFSVVISNRFPIQNPTVPTKQILHLVSLEGFEPYLVDNPSFPSGIQKIRLVSLASWAFTCLPETGETFSQLMLNLVSPGSQAGTNLLFQMPIKQNNNLPSESLAKQALSNGYVPINYQTLPGDQTFAWYRGPFSPVLSERFTTNREPFQTAAEAIIYDQATGLFNLSYAAAWQTGRLLALSNGSFAANVLNWQRQANQLVDLMVARFTSDQLYDLLKSNTSDVNQWLDANLVSQTYLNYLVNDFAQKIAPKVTSTYSPADSDGEDDGTSKQNKTSSSFSPGRSKKDTPPTNLVDELKKLLQQDNAKTLIQTMGGDELTAIVEWLARLYLLYGIPFNNLVPDSQMLPRESVRFFYLDRAWLDSLVQGAMSIGIHTSKDSFYYQITKDIIQETVDTLILQVREKLLGLTPSNPPSSDALAGFIFRSTVVSSWPGLEVKAYRTVTQTAEGPQASDPLNLLRMDRLAPDVLLCLFPEIPSWIELNEPKEGLCFGVEDVNNQLEIGLRNPADGKLTGISYILQESDYRPQSNSRVLNISNLQQNLAKQQGMSGPFGSADFALQMIDVPEQMVFQNTQST</sequence>
<protein>
    <submittedName>
        <fullName evidence="2">Uncharacterized protein</fullName>
    </submittedName>
</protein>
<feature type="compositionally biased region" description="Polar residues" evidence="1">
    <location>
        <begin position="493"/>
        <end position="504"/>
    </location>
</feature>
<name>A0A077AR14_9PROT</name>
<organism evidence="2 3">
    <name type="scientific">Candidatus Odyssella acanthamoebae</name>
    <dbReference type="NCBI Taxonomy" id="91604"/>
    <lineage>
        <taxon>Bacteria</taxon>
        <taxon>Pseudomonadati</taxon>
        <taxon>Pseudomonadota</taxon>
        <taxon>Alphaproteobacteria</taxon>
        <taxon>Holosporales</taxon>
        <taxon>Candidatus Paracaedibacteraceae</taxon>
        <taxon>Candidatus Odyssella</taxon>
    </lineage>
</organism>
<reference evidence="2 3" key="1">
    <citation type="submission" date="2014-07" db="EMBL/GenBank/DDBJ databases">
        <title>Comparative genomic insights into amoeba endosymbionts belonging to the families of Holosporaceae and Candidatus Midichloriaceae within Rickettsiales.</title>
        <authorList>
            <person name="Wang Z."/>
            <person name="Wu M."/>
        </authorList>
    </citation>
    <scope>NUCLEOTIDE SEQUENCE [LARGE SCALE GENOMIC DNA]</scope>
    <source>
        <strain evidence="2">PRA3</strain>
    </source>
</reference>
<evidence type="ECO:0000313" key="3">
    <source>
        <dbReference type="Proteomes" id="UP000028926"/>
    </source>
</evidence>
<gene>
    <name evidence="2" type="ORF">ID47_00990</name>
</gene>
<dbReference type="OrthoDB" id="4846903at2"/>
<feature type="region of interest" description="Disordered" evidence="1">
    <location>
        <begin position="479"/>
        <end position="514"/>
    </location>
</feature>